<dbReference type="EMBL" id="VWPH01000010">
    <property type="protein sequence ID" value="KAA5830725.1"/>
    <property type="molecule type" value="Genomic_DNA"/>
</dbReference>
<dbReference type="PROSITE" id="PS50075">
    <property type="entry name" value="CARRIER"/>
    <property type="match status" value="1"/>
</dbReference>
<dbReference type="PANTHER" id="PTHR45527">
    <property type="entry name" value="NONRIBOSOMAL PEPTIDE SYNTHETASE"/>
    <property type="match status" value="1"/>
</dbReference>
<dbReference type="InterPro" id="IPR042099">
    <property type="entry name" value="ANL_N_sf"/>
</dbReference>
<accession>A0A5M7BWL3</accession>
<dbReference type="GO" id="GO:0031177">
    <property type="term" value="F:phosphopantetheine binding"/>
    <property type="evidence" value="ECO:0007669"/>
    <property type="project" value="TreeGrafter"/>
</dbReference>
<dbReference type="InterPro" id="IPR025110">
    <property type="entry name" value="AMP-bd_C"/>
</dbReference>
<evidence type="ECO:0000313" key="5">
    <source>
        <dbReference type="Proteomes" id="UP000323946"/>
    </source>
</evidence>
<dbReference type="PROSITE" id="PS00012">
    <property type="entry name" value="PHOSPHOPANTETHEINE"/>
    <property type="match status" value="1"/>
</dbReference>
<dbReference type="NCBIfam" id="TIGR01733">
    <property type="entry name" value="AA-adenyl-dom"/>
    <property type="match status" value="1"/>
</dbReference>
<dbReference type="Gene3D" id="3.30.300.30">
    <property type="match status" value="1"/>
</dbReference>
<dbReference type="CDD" id="cd17643">
    <property type="entry name" value="A_NRPS_Cytc1-like"/>
    <property type="match status" value="1"/>
</dbReference>
<dbReference type="FunFam" id="3.40.50.980:FF:000001">
    <property type="entry name" value="Non-ribosomal peptide synthetase"/>
    <property type="match status" value="1"/>
</dbReference>
<dbReference type="SUPFAM" id="SSF56801">
    <property type="entry name" value="Acetyl-CoA synthetase-like"/>
    <property type="match status" value="1"/>
</dbReference>
<dbReference type="GO" id="GO:0005829">
    <property type="term" value="C:cytosol"/>
    <property type="evidence" value="ECO:0007669"/>
    <property type="project" value="TreeGrafter"/>
</dbReference>
<dbReference type="OrthoDB" id="3243414at2"/>
<dbReference type="Gene3D" id="3.30.559.30">
    <property type="entry name" value="Nonribosomal peptide synthetase, condensation domain"/>
    <property type="match status" value="1"/>
</dbReference>
<comment type="caution">
    <text evidence="4">The sequence shown here is derived from an EMBL/GenBank/DDBJ whole genome shotgun (WGS) entry which is preliminary data.</text>
</comment>
<dbReference type="Pfam" id="PF13193">
    <property type="entry name" value="AMP-binding_C"/>
    <property type="match status" value="1"/>
</dbReference>
<dbReference type="PROSITE" id="PS00455">
    <property type="entry name" value="AMP_BINDING"/>
    <property type="match status" value="1"/>
</dbReference>
<dbReference type="InterPro" id="IPR036736">
    <property type="entry name" value="ACP-like_sf"/>
</dbReference>
<dbReference type="InterPro" id="IPR009081">
    <property type="entry name" value="PP-bd_ACP"/>
</dbReference>
<dbReference type="Proteomes" id="UP000323946">
    <property type="component" value="Unassembled WGS sequence"/>
</dbReference>
<dbReference type="GO" id="GO:0043041">
    <property type="term" value="P:amino acid activation for nonribosomal peptide biosynthetic process"/>
    <property type="evidence" value="ECO:0007669"/>
    <property type="project" value="TreeGrafter"/>
</dbReference>
<dbReference type="Pfam" id="PF00550">
    <property type="entry name" value="PP-binding"/>
    <property type="match status" value="1"/>
</dbReference>
<proteinExistence type="predicted"/>
<evidence type="ECO:0000256" key="1">
    <source>
        <dbReference type="ARBA" id="ARBA00022450"/>
    </source>
</evidence>
<dbReference type="PANTHER" id="PTHR45527:SF1">
    <property type="entry name" value="FATTY ACID SYNTHASE"/>
    <property type="match status" value="1"/>
</dbReference>
<evidence type="ECO:0000259" key="3">
    <source>
        <dbReference type="PROSITE" id="PS50075"/>
    </source>
</evidence>
<keyword evidence="5" id="KW-1185">Reference proteome</keyword>
<sequence length="890" mass="93809">MAAAGIEARLWVEHPPTASSGPAADRWREAELARPVAESAGLRPVLLEFADGSAELVLVAHRSRFDRRELRQLAAHLLTEAPANSPSPNRLPGAMRLPAQEPVEWGLPDERAGAPVASCEHPISGAVGDAGTWLAAFAVVLARCEPEPPVFPVLPPGSGQIVPLPAADLLGAGSLQDVVDGCRKWTSQPTGAGAITTGAGILLDDVADGSFAPAMARPCLAPPFPVTVSIARDASGAPCVRCDYRTASAAAAVVERFARHLDRVHQQVVAAPSTPVGAVELLDDAEIAQLLALGRPDQGAAPADNRSMTGAFAEIAARQPDAVAVSDGSTRLTYAELDAESDRIARGLRALGVRSGQRVGVCLERSAELVVTLLGVLKARGAYVPMDPAHPPDRLSYTAADAELDVVVTAAADFPVREGPVLRTPEQVRAAGTASDLAADPVPPGSPAYVIYTSGSTGRPKGVVVPHRSVVSLIGAVREEFALGPADVWSQFHSAAFDFSVWEIWGCLLTGGHLVVVPHWVSRTPEQFRDLLGTERVTVLSQTPSAFAQLLAADRAAPGELAVRLVVFGGEPLDARMLLPWFDRYPESRCRAVNMYGITETTVHVTWQTVDRELALAGSRSVGPALPGWQVQVLDAAGRPVPPGVAGEIHVGGAGVALGYHGRPDLTATRFVADAHTGGRSYRSGDKGRLRLDGSLEHLGRLDHQVKVRGYRIELDEIRAVLLEDPAVTAAAVVVGRSSSGDAAADRLDAYVVVTGAGETSGIRRRAARMLPDYMVPATVTAVPELPLTANGKLDLDRLPRPGTAAAGRERTGQPVGELAEGMLAVWREVFDAPVSVDDDFFELGGNSLLAVRIATAMDERGLPRLPLRDFYLRPTVRELAEAIGDAAEA</sequence>
<gene>
    <name evidence="4" type="ORF">F1721_22525</name>
</gene>
<dbReference type="Gene3D" id="1.10.1200.10">
    <property type="entry name" value="ACP-like"/>
    <property type="match status" value="1"/>
</dbReference>
<dbReference type="FunFam" id="3.40.50.12780:FF:000012">
    <property type="entry name" value="Non-ribosomal peptide synthetase"/>
    <property type="match status" value="1"/>
</dbReference>
<dbReference type="AlphaFoldDB" id="A0A5M7BWL3"/>
<dbReference type="InterPro" id="IPR010071">
    <property type="entry name" value="AA_adenyl_dom"/>
</dbReference>
<evidence type="ECO:0000256" key="2">
    <source>
        <dbReference type="ARBA" id="ARBA00022553"/>
    </source>
</evidence>
<dbReference type="GO" id="GO:0044550">
    <property type="term" value="P:secondary metabolite biosynthetic process"/>
    <property type="evidence" value="ECO:0007669"/>
    <property type="project" value="TreeGrafter"/>
</dbReference>
<reference evidence="4 5" key="1">
    <citation type="submission" date="2019-09" db="EMBL/GenBank/DDBJ databases">
        <title>Draft genome sequence of the thermophilic Saccharopolyspora hirsuta VKM Ac-666T.</title>
        <authorList>
            <person name="Lobastova T.G."/>
            <person name="Fokina V."/>
            <person name="Bragin E.Y."/>
            <person name="Shtratnikova V.Y."/>
            <person name="Starodumova I.P."/>
            <person name="Tarlachkov S.V."/>
            <person name="Donova M.V."/>
        </authorList>
    </citation>
    <scope>NUCLEOTIDE SEQUENCE [LARGE SCALE GENOMIC DNA]</scope>
    <source>
        <strain evidence="4 5">VKM Ac-666</strain>
    </source>
</reference>
<organism evidence="4 5">
    <name type="scientific">Saccharopolyspora hirsuta</name>
    <dbReference type="NCBI Taxonomy" id="1837"/>
    <lineage>
        <taxon>Bacteria</taxon>
        <taxon>Bacillati</taxon>
        <taxon>Actinomycetota</taxon>
        <taxon>Actinomycetes</taxon>
        <taxon>Pseudonocardiales</taxon>
        <taxon>Pseudonocardiaceae</taxon>
        <taxon>Saccharopolyspora</taxon>
    </lineage>
</organism>
<dbReference type="InterPro" id="IPR045851">
    <property type="entry name" value="AMP-bd_C_sf"/>
</dbReference>
<keyword evidence="2" id="KW-0597">Phosphoprotein</keyword>
<name>A0A5M7BWL3_SACHI</name>
<dbReference type="SUPFAM" id="SSF47336">
    <property type="entry name" value="ACP-like"/>
    <property type="match status" value="1"/>
</dbReference>
<dbReference type="Pfam" id="PF00501">
    <property type="entry name" value="AMP-binding"/>
    <property type="match status" value="1"/>
</dbReference>
<protein>
    <submittedName>
        <fullName evidence="4">Amino acid adenylation domain-containing protein</fullName>
    </submittedName>
</protein>
<evidence type="ECO:0000313" key="4">
    <source>
        <dbReference type="EMBL" id="KAA5830725.1"/>
    </source>
</evidence>
<dbReference type="Gene3D" id="3.40.50.12780">
    <property type="entry name" value="N-terminal domain of ligase-like"/>
    <property type="match status" value="1"/>
</dbReference>
<dbReference type="InterPro" id="IPR006162">
    <property type="entry name" value="Ppantetheine_attach_site"/>
</dbReference>
<keyword evidence="1" id="KW-0596">Phosphopantetheine</keyword>
<dbReference type="InterPro" id="IPR020845">
    <property type="entry name" value="AMP-binding_CS"/>
</dbReference>
<dbReference type="InterPro" id="IPR000873">
    <property type="entry name" value="AMP-dep_synth/lig_dom"/>
</dbReference>
<feature type="domain" description="Carrier" evidence="3">
    <location>
        <begin position="814"/>
        <end position="888"/>
    </location>
</feature>